<dbReference type="PANTHER" id="PTHR35836:SF1">
    <property type="entry name" value="VCBS REPEAT-CONTAINING PROTEIN"/>
    <property type="match status" value="1"/>
</dbReference>
<evidence type="ECO:0000256" key="1">
    <source>
        <dbReference type="SAM" id="SignalP"/>
    </source>
</evidence>
<accession>A0A2G8LQS6</accession>
<sequence>MEVLRSVLVISLLGYTSAWYMQDRGSFPLNNAAFISVLHGKSASGGYDLVVSTFNAVPGTTDDVTVVRDVGSQLAGGASTFQLQTLASGLLWPNEIEEVPDEVFGTSGLWWVACGFLVPTKNDGYVAFIENGNDNSVSPSEWYGVTETSAENGVQDYFYHRSYFVDVDNDGLMDMIAARVNVPTFGDTISNLVFFKQPRSNALTTKWTERILFEGPDSMFRYKEIPLQNGQNRYVILSTQYFSEKLVISWADGSSFAQATGSGYLFNHRTIASVAGERYFDSEIVDLNGDGELDLLVTANSDVNGKLLAFEVPWDSLFTGQFTRYLISEGYAPHGVITGEGAGSPGMSFSVFPSTEQVKSKPDIIMTGDDDSTVYLFEANQQSNTADWTYTRNIIFQANRGTVGAPAARDVDGDGNVEIFIPAYSDGAVHVMTYIP</sequence>
<gene>
    <name evidence="2" type="ORF">BSL78_00499</name>
</gene>
<proteinExistence type="predicted"/>
<evidence type="ECO:0000313" key="2">
    <source>
        <dbReference type="EMBL" id="PIK62603.1"/>
    </source>
</evidence>
<reference evidence="2 3" key="1">
    <citation type="journal article" date="2017" name="PLoS Biol.">
        <title>The sea cucumber genome provides insights into morphological evolution and visceral regeneration.</title>
        <authorList>
            <person name="Zhang X."/>
            <person name="Sun L."/>
            <person name="Yuan J."/>
            <person name="Sun Y."/>
            <person name="Gao Y."/>
            <person name="Zhang L."/>
            <person name="Li S."/>
            <person name="Dai H."/>
            <person name="Hamel J.F."/>
            <person name="Liu C."/>
            <person name="Yu Y."/>
            <person name="Liu S."/>
            <person name="Lin W."/>
            <person name="Guo K."/>
            <person name="Jin S."/>
            <person name="Xu P."/>
            <person name="Storey K.B."/>
            <person name="Huan P."/>
            <person name="Zhang T."/>
            <person name="Zhou Y."/>
            <person name="Zhang J."/>
            <person name="Lin C."/>
            <person name="Li X."/>
            <person name="Xing L."/>
            <person name="Huo D."/>
            <person name="Sun M."/>
            <person name="Wang L."/>
            <person name="Mercier A."/>
            <person name="Li F."/>
            <person name="Yang H."/>
            <person name="Xiang J."/>
        </authorList>
    </citation>
    <scope>NUCLEOTIDE SEQUENCE [LARGE SCALE GENOMIC DNA]</scope>
    <source>
        <strain evidence="2">Shaxun</strain>
        <tissue evidence="2">Muscle</tissue>
    </source>
</reference>
<dbReference type="EMBL" id="MRZV01000009">
    <property type="protein sequence ID" value="PIK62603.1"/>
    <property type="molecule type" value="Genomic_DNA"/>
</dbReference>
<feature type="chain" id="PRO_5013587159" description="VCBS repeat-containing protein" evidence="1">
    <location>
        <begin position="19"/>
        <end position="436"/>
    </location>
</feature>
<protein>
    <recommendedName>
        <fullName evidence="4">VCBS repeat-containing protein</fullName>
    </recommendedName>
</protein>
<dbReference type="InterPro" id="IPR028994">
    <property type="entry name" value="Integrin_alpha_N"/>
</dbReference>
<dbReference type="OrthoDB" id="10022113at2759"/>
<dbReference type="PANTHER" id="PTHR35836">
    <property type="entry name" value="VCBS REPEAT-CONTAINING PROTEIN"/>
    <property type="match status" value="1"/>
</dbReference>
<keyword evidence="3" id="KW-1185">Reference proteome</keyword>
<dbReference type="SUPFAM" id="SSF69318">
    <property type="entry name" value="Integrin alpha N-terminal domain"/>
    <property type="match status" value="1"/>
</dbReference>
<evidence type="ECO:0008006" key="4">
    <source>
        <dbReference type="Google" id="ProtNLM"/>
    </source>
</evidence>
<dbReference type="AlphaFoldDB" id="A0A2G8LQS6"/>
<keyword evidence="1" id="KW-0732">Signal</keyword>
<organism evidence="2 3">
    <name type="scientific">Stichopus japonicus</name>
    <name type="common">Sea cucumber</name>
    <dbReference type="NCBI Taxonomy" id="307972"/>
    <lineage>
        <taxon>Eukaryota</taxon>
        <taxon>Metazoa</taxon>
        <taxon>Echinodermata</taxon>
        <taxon>Eleutherozoa</taxon>
        <taxon>Echinozoa</taxon>
        <taxon>Holothuroidea</taxon>
        <taxon>Aspidochirotacea</taxon>
        <taxon>Aspidochirotida</taxon>
        <taxon>Stichopodidae</taxon>
        <taxon>Apostichopus</taxon>
    </lineage>
</organism>
<dbReference type="Proteomes" id="UP000230750">
    <property type="component" value="Unassembled WGS sequence"/>
</dbReference>
<comment type="caution">
    <text evidence="2">The sequence shown here is derived from an EMBL/GenBank/DDBJ whole genome shotgun (WGS) entry which is preliminary data.</text>
</comment>
<evidence type="ECO:0000313" key="3">
    <source>
        <dbReference type="Proteomes" id="UP000230750"/>
    </source>
</evidence>
<name>A0A2G8LQS6_STIJA</name>
<feature type="signal peptide" evidence="1">
    <location>
        <begin position="1"/>
        <end position="18"/>
    </location>
</feature>